<protein>
    <submittedName>
        <fullName evidence="1">Uncharacterized protein</fullName>
    </submittedName>
</protein>
<evidence type="ECO:0000313" key="1">
    <source>
        <dbReference type="EMBL" id="OMJ80498.1"/>
    </source>
</evidence>
<comment type="caution">
    <text evidence="1">The sequence shown here is derived from an EMBL/GenBank/DDBJ whole genome shotgun (WGS) entry which is preliminary data.</text>
</comment>
<dbReference type="OrthoDB" id="10600916at2759"/>
<proteinExistence type="predicted"/>
<dbReference type="AlphaFoldDB" id="A0A1R2BUM2"/>
<accession>A0A1R2BUM2</accession>
<name>A0A1R2BUM2_9CILI</name>
<gene>
    <name evidence="1" type="ORF">SteCoe_19248</name>
</gene>
<keyword evidence="2" id="KW-1185">Reference proteome</keyword>
<sequence length="201" mass="23957">MLEVYKRFLFAGNQKISFIGIFRAAKYTRIYYKERKELKKIHKLRFFDYPFLYRLQQQQSSLQTKSLYSTTISKFAQEKHSALKSSSFSSNLISFYSDEKEKLKYQGISSYILQKLYSIKNLVSRYLTIESISKWIVTYANLYHKSLEELVQGHREVTKNHETILDDGVKVSDKLKIFEDKLKGYNIDYEKVAEKFKKDKK</sequence>
<dbReference type="Proteomes" id="UP000187209">
    <property type="component" value="Unassembled WGS sequence"/>
</dbReference>
<dbReference type="EMBL" id="MPUH01000421">
    <property type="protein sequence ID" value="OMJ80498.1"/>
    <property type="molecule type" value="Genomic_DNA"/>
</dbReference>
<organism evidence="1 2">
    <name type="scientific">Stentor coeruleus</name>
    <dbReference type="NCBI Taxonomy" id="5963"/>
    <lineage>
        <taxon>Eukaryota</taxon>
        <taxon>Sar</taxon>
        <taxon>Alveolata</taxon>
        <taxon>Ciliophora</taxon>
        <taxon>Postciliodesmatophora</taxon>
        <taxon>Heterotrichea</taxon>
        <taxon>Heterotrichida</taxon>
        <taxon>Stentoridae</taxon>
        <taxon>Stentor</taxon>
    </lineage>
</organism>
<evidence type="ECO:0000313" key="2">
    <source>
        <dbReference type="Proteomes" id="UP000187209"/>
    </source>
</evidence>
<reference evidence="1 2" key="1">
    <citation type="submission" date="2016-11" db="EMBL/GenBank/DDBJ databases">
        <title>The macronuclear genome of Stentor coeruleus: a giant cell with tiny introns.</title>
        <authorList>
            <person name="Slabodnick M."/>
            <person name="Ruby J.G."/>
            <person name="Reiff S.B."/>
            <person name="Swart E.C."/>
            <person name="Gosai S."/>
            <person name="Prabakaran S."/>
            <person name="Witkowska E."/>
            <person name="Larue G.E."/>
            <person name="Fisher S."/>
            <person name="Freeman R.M."/>
            <person name="Gunawardena J."/>
            <person name="Chu W."/>
            <person name="Stover N.A."/>
            <person name="Gregory B.D."/>
            <person name="Nowacki M."/>
            <person name="Derisi J."/>
            <person name="Roy S.W."/>
            <person name="Marshall W.F."/>
            <person name="Sood P."/>
        </authorList>
    </citation>
    <scope>NUCLEOTIDE SEQUENCE [LARGE SCALE GENOMIC DNA]</scope>
    <source>
        <strain evidence="1">WM001</strain>
    </source>
</reference>